<dbReference type="InterPro" id="IPR011006">
    <property type="entry name" value="CheY-like_superfamily"/>
</dbReference>
<dbReference type="RefSeq" id="WP_170124340.1">
    <property type="nucleotide sequence ID" value="NZ_QKZK01000017.1"/>
</dbReference>
<comment type="caution">
    <text evidence="4">The sequence shown here is derived from an EMBL/GenBank/DDBJ whole genome shotgun (WGS) entry which is preliminary data.</text>
</comment>
<evidence type="ECO:0000259" key="3">
    <source>
        <dbReference type="PROSITE" id="PS50110"/>
    </source>
</evidence>
<dbReference type="Pfam" id="PF00072">
    <property type="entry name" value="Response_reg"/>
    <property type="match status" value="1"/>
</dbReference>
<feature type="domain" description="Response regulatory" evidence="3">
    <location>
        <begin position="4"/>
        <end position="119"/>
    </location>
</feature>
<reference evidence="4 5" key="1">
    <citation type="submission" date="2018-06" db="EMBL/GenBank/DDBJ databases">
        <title>Genomic Encyclopedia of Archaeal and Bacterial Type Strains, Phase II (KMG-II): from individual species to whole genera.</title>
        <authorList>
            <person name="Goeker M."/>
        </authorList>
    </citation>
    <scope>NUCLEOTIDE SEQUENCE [LARGE SCALE GENOMIC DNA]</scope>
    <source>
        <strain evidence="4 5">DSM 6779</strain>
    </source>
</reference>
<dbReference type="InterPro" id="IPR050956">
    <property type="entry name" value="2C_system_His_kinase"/>
</dbReference>
<dbReference type="GO" id="GO:0000160">
    <property type="term" value="P:phosphorelay signal transduction system"/>
    <property type="evidence" value="ECO:0007669"/>
    <property type="project" value="InterPro"/>
</dbReference>
<keyword evidence="1 2" id="KW-0597">Phosphoprotein</keyword>
<evidence type="ECO:0000256" key="2">
    <source>
        <dbReference type="PROSITE-ProRule" id="PRU00169"/>
    </source>
</evidence>
<evidence type="ECO:0000313" key="4">
    <source>
        <dbReference type="EMBL" id="PZX15142.1"/>
    </source>
</evidence>
<dbReference type="PANTHER" id="PTHR43719">
    <property type="entry name" value="TWO-COMPONENT HISTIDINE KINASE"/>
    <property type="match status" value="1"/>
</dbReference>
<dbReference type="InterPro" id="IPR001789">
    <property type="entry name" value="Sig_transdc_resp-reg_receiver"/>
</dbReference>
<keyword evidence="5" id="KW-1185">Reference proteome</keyword>
<protein>
    <recommendedName>
        <fullName evidence="3">Response regulatory domain-containing protein</fullName>
    </recommendedName>
</protein>
<proteinExistence type="predicted"/>
<dbReference type="PANTHER" id="PTHR43719:SF28">
    <property type="entry name" value="PEROXIDE STRESS-ACTIVATED HISTIDINE KINASE MAK1-RELATED"/>
    <property type="match status" value="1"/>
</dbReference>
<gene>
    <name evidence="4" type="ORF">LX69_02230</name>
</gene>
<dbReference type="EMBL" id="QKZK01000017">
    <property type="protein sequence ID" value="PZX15142.1"/>
    <property type="molecule type" value="Genomic_DNA"/>
</dbReference>
<evidence type="ECO:0000313" key="5">
    <source>
        <dbReference type="Proteomes" id="UP000249239"/>
    </source>
</evidence>
<dbReference type="AlphaFoldDB" id="A0A2W7NV94"/>
<organism evidence="4 5">
    <name type="scientific">Breznakibacter xylanolyticus</name>
    <dbReference type="NCBI Taxonomy" id="990"/>
    <lineage>
        <taxon>Bacteria</taxon>
        <taxon>Pseudomonadati</taxon>
        <taxon>Bacteroidota</taxon>
        <taxon>Bacteroidia</taxon>
        <taxon>Marinilabiliales</taxon>
        <taxon>Marinilabiliaceae</taxon>
        <taxon>Breznakibacter</taxon>
    </lineage>
</organism>
<sequence length="125" mass="13986">MSDVVLIVDDEFSNFLVIREYLSAIGVVAILAKDGIEAVECVQGNADIKLVFMDLRMPQMDGFYATRLIGAIRPGLPVIAQTAYYYNNIQEEIVCNGFDGYLLKPFTEEQLLDVVKKYIPVVSET</sequence>
<dbReference type="Proteomes" id="UP000249239">
    <property type="component" value="Unassembled WGS sequence"/>
</dbReference>
<accession>A0A2W7NV94</accession>
<evidence type="ECO:0000256" key="1">
    <source>
        <dbReference type="ARBA" id="ARBA00022553"/>
    </source>
</evidence>
<dbReference type="SUPFAM" id="SSF52172">
    <property type="entry name" value="CheY-like"/>
    <property type="match status" value="1"/>
</dbReference>
<dbReference type="CDD" id="cd17546">
    <property type="entry name" value="REC_hyHK_CKI1_RcsC-like"/>
    <property type="match status" value="1"/>
</dbReference>
<feature type="modified residue" description="4-aspartylphosphate" evidence="2">
    <location>
        <position position="54"/>
    </location>
</feature>
<dbReference type="SMART" id="SM00448">
    <property type="entry name" value="REC"/>
    <property type="match status" value="1"/>
</dbReference>
<dbReference type="Gene3D" id="3.40.50.2300">
    <property type="match status" value="1"/>
</dbReference>
<name>A0A2W7NV94_9BACT</name>
<dbReference type="PROSITE" id="PS50110">
    <property type="entry name" value="RESPONSE_REGULATORY"/>
    <property type="match status" value="1"/>
</dbReference>